<dbReference type="OrthoDB" id="736449at2"/>
<dbReference type="InterPro" id="IPR011990">
    <property type="entry name" value="TPR-like_helical_dom_sf"/>
</dbReference>
<dbReference type="Pfam" id="PF13181">
    <property type="entry name" value="TPR_8"/>
    <property type="match status" value="1"/>
</dbReference>
<accession>A0A4U1CNK3</accession>
<feature type="repeat" description="TPR" evidence="3">
    <location>
        <begin position="275"/>
        <end position="308"/>
    </location>
</feature>
<evidence type="ECO:0000256" key="2">
    <source>
        <dbReference type="ARBA" id="ARBA00022803"/>
    </source>
</evidence>
<sequence>MKKTILIAVLLAFTLLNAFGQASNDKIIYIVDSIAVIEDPEEGNEISQNDIADLVVVKDKEKLKRLGYEQFDSAIYLFTKEYRNRPDSIKMIPSSKQMERKDGVWHFHGAAFNGRIIDYYYSGKKQGEGTFLNGKINGYRVLYFQNGKISTERTYKSGIAHGFEKEFYEDGSIKQKGEFVDGKENGIWESYFPNGQVKLRSNYDKGEIKGNAIKYYSNGKIKESVFIKNGKVTEDPKLEKLTQLMTRSNESNKEGDLKSAIKYCSKVLELDSTYAEAYFSRGTIKLNDFQFDEAIADFDKALQLEPFMEFALANRAFARIRKYQFGNSRTLSQSKDITILASKEKVSIPEAEQAKICNDLKKSIFLGNKIKMITEALTEYCQAL</sequence>
<dbReference type="SMART" id="SM00028">
    <property type="entry name" value="TPR"/>
    <property type="match status" value="2"/>
</dbReference>
<dbReference type="PROSITE" id="PS50293">
    <property type="entry name" value="TPR_REGION"/>
    <property type="match status" value="1"/>
</dbReference>
<dbReference type="PROSITE" id="PS50005">
    <property type="entry name" value="TPR"/>
    <property type="match status" value="1"/>
</dbReference>
<evidence type="ECO:0000313" key="6">
    <source>
        <dbReference type="Proteomes" id="UP000309488"/>
    </source>
</evidence>
<dbReference type="EMBL" id="SWBR01000003">
    <property type="protein sequence ID" value="TKC08283.1"/>
    <property type="molecule type" value="Genomic_DNA"/>
</dbReference>
<organism evidence="5 6">
    <name type="scientific">Pedobacter polaris</name>
    <dbReference type="NCBI Taxonomy" id="2571273"/>
    <lineage>
        <taxon>Bacteria</taxon>
        <taxon>Pseudomonadati</taxon>
        <taxon>Bacteroidota</taxon>
        <taxon>Sphingobacteriia</taxon>
        <taxon>Sphingobacteriales</taxon>
        <taxon>Sphingobacteriaceae</taxon>
        <taxon>Pedobacter</taxon>
    </lineage>
</organism>
<dbReference type="AlphaFoldDB" id="A0A4U1CNK3"/>
<feature type="chain" id="PRO_5020611434" evidence="4">
    <location>
        <begin position="19"/>
        <end position="384"/>
    </location>
</feature>
<name>A0A4U1CNK3_9SPHI</name>
<comment type="caution">
    <text evidence="5">The sequence shown here is derived from an EMBL/GenBank/DDBJ whole genome shotgun (WGS) entry which is preliminary data.</text>
</comment>
<evidence type="ECO:0000256" key="1">
    <source>
        <dbReference type="ARBA" id="ARBA00022737"/>
    </source>
</evidence>
<dbReference type="Gene3D" id="3.90.930.1">
    <property type="match status" value="1"/>
</dbReference>
<keyword evidence="6" id="KW-1185">Reference proteome</keyword>
<dbReference type="InterPro" id="IPR050498">
    <property type="entry name" value="Ycf3"/>
</dbReference>
<dbReference type="PANTHER" id="PTHR44858:SF1">
    <property type="entry name" value="UDP-N-ACETYLGLUCOSAMINE--PEPTIDE N-ACETYLGLUCOSAMINYLTRANSFERASE SPINDLY-RELATED"/>
    <property type="match status" value="1"/>
</dbReference>
<dbReference type="PANTHER" id="PTHR44858">
    <property type="entry name" value="TETRATRICOPEPTIDE REPEAT PROTEIN 6"/>
    <property type="match status" value="1"/>
</dbReference>
<feature type="signal peptide" evidence="4">
    <location>
        <begin position="1"/>
        <end position="18"/>
    </location>
</feature>
<protein>
    <submittedName>
        <fullName evidence="5">Uncharacterized protein</fullName>
    </submittedName>
</protein>
<dbReference type="SUPFAM" id="SSF82185">
    <property type="entry name" value="Histone H3 K4-specific methyltransferase SET7/9 N-terminal domain"/>
    <property type="match status" value="1"/>
</dbReference>
<dbReference type="Proteomes" id="UP000309488">
    <property type="component" value="Unassembled WGS sequence"/>
</dbReference>
<evidence type="ECO:0000256" key="4">
    <source>
        <dbReference type="SAM" id="SignalP"/>
    </source>
</evidence>
<dbReference type="InterPro" id="IPR019734">
    <property type="entry name" value="TPR_rpt"/>
</dbReference>
<gene>
    <name evidence="5" type="ORF">FA048_14095</name>
</gene>
<keyword evidence="2 3" id="KW-0802">TPR repeat</keyword>
<dbReference type="Gene3D" id="1.25.40.10">
    <property type="entry name" value="Tetratricopeptide repeat domain"/>
    <property type="match status" value="1"/>
</dbReference>
<dbReference type="SUPFAM" id="SSF48452">
    <property type="entry name" value="TPR-like"/>
    <property type="match status" value="1"/>
</dbReference>
<evidence type="ECO:0000256" key="3">
    <source>
        <dbReference type="PROSITE-ProRule" id="PRU00339"/>
    </source>
</evidence>
<evidence type="ECO:0000313" key="5">
    <source>
        <dbReference type="EMBL" id="TKC08283.1"/>
    </source>
</evidence>
<dbReference type="Pfam" id="PF07661">
    <property type="entry name" value="MORN_2"/>
    <property type="match status" value="4"/>
</dbReference>
<keyword evidence="4" id="KW-0732">Signal</keyword>
<reference evidence="5 6" key="1">
    <citation type="submission" date="2019-04" db="EMBL/GenBank/DDBJ databases">
        <title>Pedobacter sp. RP-3-22 sp. nov., isolated from Arctic soil.</title>
        <authorList>
            <person name="Dahal R.H."/>
            <person name="Kim D.-U."/>
        </authorList>
    </citation>
    <scope>NUCLEOTIDE SEQUENCE [LARGE SCALE GENOMIC DNA]</scope>
    <source>
        <strain evidence="5 6">RP-3-22</strain>
    </source>
</reference>
<proteinExistence type="predicted"/>
<dbReference type="InterPro" id="IPR011652">
    <property type="entry name" value="MORN_2"/>
</dbReference>
<keyword evidence="1" id="KW-0677">Repeat</keyword>
<dbReference type="RefSeq" id="WP_136842178.1">
    <property type="nucleotide sequence ID" value="NZ_SWBR01000003.1"/>
</dbReference>